<protein>
    <submittedName>
        <fullName evidence="2">Uncharacterized protein</fullName>
    </submittedName>
</protein>
<dbReference type="Proteomes" id="UP000198814">
    <property type="component" value="Unassembled WGS sequence"/>
</dbReference>
<evidence type="ECO:0000313" key="2">
    <source>
        <dbReference type="EMBL" id="SEN92984.1"/>
    </source>
</evidence>
<dbReference type="STRING" id="42354.SAMN05216333_102140"/>
<dbReference type="EMBL" id="FODO01000002">
    <property type="protein sequence ID" value="SEN92984.1"/>
    <property type="molecule type" value="Genomic_DNA"/>
</dbReference>
<proteinExistence type="predicted"/>
<sequence>MDKIIYGAAAILMIAAIAYGGSWLYQFLLELFKKTA</sequence>
<name>A0A1H8KJC2_9PROT</name>
<feature type="transmembrane region" description="Helical" evidence="1">
    <location>
        <begin position="6"/>
        <end position="25"/>
    </location>
</feature>
<dbReference type="AlphaFoldDB" id="A0A1H8KJC2"/>
<keyword evidence="1" id="KW-0472">Membrane</keyword>
<accession>A0A1H8KJC2</accession>
<reference evidence="3" key="1">
    <citation type="submission" date="2016-10" db="EMBL/GenBank/DDBJ databases">
        <authorList>
            <person name="Varghese N."/>
            <person name="Submissions S."/>
        </authorList>
    </citation>
    <scope>NUCLEOTIDE SEQUENCE [LARGE SCALE GENOMIC DNA]</scope>
    <source>
        <strain evidence="3">Nm76</strain>
    </source>
</reference>
<gene>
    <name evidence="2" type="ORF">SAMN05216333_102140</name>
</gene>
<keyword evidence="1" id="KW-1133">Transmembrane helix</keyword>
<evidence type="ECO:0000313" key="3">
    <source>
        <dbReference type="Proteomes" id="UP000198814"/>
    </source>
</evidence>
<keyword evidence="1" id="KW-0812">Transmembrane</keyword>
<evidence type="ECO:0000256" key="1">
    <source>
        <dbReference type="SAM" id="Phobius"/>
    </source>
</evidence>
<organism evidence="2 3">
    <name type="scientific">Nitrosomonas oligotropha</name>
    <dbReference type="NCBI Taxonomy" id="42354"/>
    <lineage>
        <taxon>Bacteria</taxon>
        <taxon>Pseudomonadati</taxon>
        <taxon>Pseudomonadota</taxon>
        <taxon>Betaproteobacteria</taxon>
        <taxon>Nitrosomonadales</taxon>
        <taxon>Nitrosomonadaceae</taxon>
        <taxon>Nitrosomonas</taxon>
    </lineage>
</organism>
<keyword evidence="3" id="KW-1185">Reference proteome</keyword>